<dbReference type="AlphaFoldDB" id="A0A4Y9ERA9"/>
<comment type="caution">
    <text evidence="1">The sequence shown here is derived from an EMBL/GenBank/DDBJ whole genome shotgun (WGS) entry which is preliminary data.</text>
</comment>
<dbReference type="RefSeq" id="WP_135244879.1">
    <property type="nucleotide sequence ID" value="NZ_SIHO01000001.1"/>
</dbReference>
<gene>
    <name evidence="1" type="ORF">EUV02_03845</name>
</gene>
<reference evidence="1 2" key="1">
    <citation type="submission" date="2019-02" db="EMBL/GenBank/DDBJ databases">
        <title>Polymorphobacter sp. isolated from the lake at the Tibet of China.</title>
        <authorList>
            <person name="Li A."/>
        </authorList>
    </citation>
    <scope>NUCLEOTIDE SEQUENCE [LARGE SCALE GENOMIC DNA]</scope>
    <source>
        <strain evidence="1 2">DJ1R-1</strain>
    </source>
</reference>
<keyword evidence="2" id="KW-1185">Reference proteome</keyword>
<protein>
    <submittedName>
        <fullName evidence="1">Uncharacterized protein</fullName>
    </submittedName>
</protein>
<evidence type="ECO:0000313" key="1">
    <source>
        <dbReference type="EMBL" id="TFU06155.1"/>
    </source>
</evidence>
<dbReference type="EMBL" id="SIHO01000001">
    <property type="protein sequence ID" value="TFU06155.1"/>
    <property type="molecule type" value="Genomic_DNA"/>
</dbReference>
<evidence type="ECO:0000313" key="2">
    <source>
        <dbReference type="Proteomes" id="UP000297737"/>
    </source>
</evidence>
<accession>A0A4Y9ERA9</accession>
<sequence>MTHVLNNKSFKALVDALCEPKDALEPHVPMTFDIEACEGFDDTTVSQMDPDVFSIIQEDEDGQLHDIELSRAMAETVIKRLTTLLAA</sequence>
<dbReference type="Proteomes" id="UP000297737">
    <property type="component" value="Unassembled WGS sequence"/>
</dbReference>
<proteinExistence type="predicted"/>
<name>A0A4Y9ERA9_9SPHN</name>
<organism evidence="1 2">
    <name type="scientific">Glacieibacterium arshaanense</name>
    <dbReference type="NCBI Taxonomy" id="2511025"/>
    <lineage>
        <taxon>Bacteria</taxon>
        <taxon>Pseudomonadati</taxon>
        <taxon>Pseudomonadota</taxon>
        <taxon>Alphaproteobacteria</taxon>
        <taxon>Sphingomonadales</taxon>
        <taxon>Sphingosinicellaceae</taxon>
        <taxon>Glacieibacterium</taxon>
    </lineage>
</organism>